<keyword evidence="5" id="KW-0997">Cell inner membrane</keyword>
<dbReference type="Gene3D" id="3.40.30.60">
    <property type="entry name" value="FHIPEP family, domain 1"/>
    <property type="match status" value="1"/>
</dbReference>
<dbReference type="Pfam" id="PF00771">
    <property type="entry name" value="FHIPEP"/>
    <property type="match status" value="1"/>
</dbReference>
<dbReference type="EMBL" id="CADCXW020000095">
    <property type="protein sequence ID" value="CAD1562072.1"/>
    <property type="molecule type" value="Genomic_DNA"/>
</dbReference>
<organism evidence="10">
    <name type="scientific">Bracon brevicornis</name>
    <dbReference type="NCBI Taxonomy" id="1563983"/>
    <lineage>
        <taxon>Eukaryota</taxon>
        <taxon>Metazoa</taxon>
        <taxon>Ecdysozoa</taxon>
        <taxon>Arthropoda</taxon>
        <taxon>Hexapoda</taxon>
        <taxon>Insecta</taxon>
        <taxon>Pterygota</taxon>
        <taxon>Neoptera</taxon>
        <taxon>Endopterygota</taxon>
        <taxon>Hymenoptera</taxon>
        <taxon>Apocrita</taxon>
        <taxon>Ichneumonoidea</taxon>
        <taxon>Braconidae</taxon>
        <taxon>Braconinae</taxon>
        <taxon>Bracon</taxon>
    </lineage>
</organism>
<comment type="similarity">
    <text evidence="2">Belongs to the FHIPEP (flagella/HR/invasion proteins export pore) family.</text>
</comment>
<feature type="transmembrane region" description="Helical" evidence="9">
    <location>
        <begin position="263"/>
        <end position="281"/>
    </location>
</feature>
<dbReference type="InterPro" id="IPR042196">
    <property type="entry name" value="FHIPEP_4"/>
</dbReference>
<dbReference type="GO" id="GO:0009306">
    <property type="term" value="P:protein secretion"/>
    <property type="evidence" value="ECO:0007669"/>
    <property type="project" value="InterPro"/>
</dbReference>
<dbReference type="NCBIfam" id="NF009363">
    <property type="entry name" value="PRK12720.1"/>
    <property type="match status" value="1"/>
</dbReference>
<evidence type="ECO:0000256" key="7">
    <source>
        <dbReference type="ARBA" id="ARBA00022989"/>
    </source>
</evidence>
<evidence type="ECO:0000256" key="9">
    <source>
        <dbReference type="SAM" id="Phobius"/>
    </source>
</evidence>
<dbReference type="InterPro" id="IPR001712">
    <property type="entry name" value="T3SS_FHIPEP"/>
</dbReference>
<dbReference type="PROSITE" id="PS00994">
    <property type="entry name" value="FHIPEP"/>
    <property type="match status" value="1"/>
</dbReference>
<evidence type="ECO:0000256" key="5">
    <source>
        <dbReference type="ARBA" id="ARBA00022519"/>
    </source>
</evidence>
<evidence type="ECO:0000256" key="1">
    <source>
        <dbReference type="ARBA" id="ARBA00004429"/>
    </source>
</evidence>
<reference evidence="10" key="1">
    <citation type="submission" date="2020-07" db="EMBL/GenBank/DDBJ databases">
        <authorList>
            <person name="Ferguson B K."/>
        </authorList>
    </citation>
    <scope>NUCLEOTIDE SEQUENCE</scope>
    <source>
        <strain evidence="10">L06</strain>
    </source>
</reference>
<dbReference type="PIRSF" id="PIRSF005419">
    <property type="entry name" value="FlhA"/>
    <property type="match status" value="1"/>
</dbReference>
<sequence>MAAPSPANLSGKIMQTNVMRKDNVQRWLQMCAGRQDIILAVVMLMAIVMITLPLPTFVVDILIAINLAFSIILLLFAIYINDPLDLSVFPSLLLITTLYRLSLTISTSRLVLLQHNAGDIIDAFGRFMVGGNLTVGLVIFAIITIVQFIVITKGTERVAEVSARFSLDGMPGKQMSIDGDLRAGVIDADLARQLRLHVQHESRFLGAMDGAMKFVKGDAIAGIIVVLVNILGGITIAVVQYGMSLGDAVQTYSVLSIGDGLCGQIPSLLISLSAGIIVTRVPGEKRQNLGRELSTQLGKQPQALILAAVVMLLFAVIPGFPFIYFFIMAVLTALPCALLWYRARHPQPVSVPQGGVDDDQMVPGAQPLTLRLAPRLHSESLSLEIDALRKRLFDTLGVPLPDVSIIVDTSMTENSMEVLVYQESVFSLTFPVAASCMVFTTAEAADVTTETQVLPQGMGRIAWLSAAEGQRAQQAGKTVFTGDQCLIGLLHKVLVNHMAEFIGVQEARYLMDAMEKRYAELVKELQRQMPINKIAEVLQRLVSERVSIRDLRLVFGTLIEWAPREKDVQMLTEYVRIALRRHILHRFMVEGTPLRVLRIGEEMENVIRESIRQTAMGTYTALSSGQRAQILQLIAEAKAVHGEFVIVSSVDTRRFLRKVIEQQHADIAVLSWQEVGEHCLIQVVQSIDLNPEYASDDED</sequence>
<protein>
    <recommendedName>
        <fullName evidence="11">Secretion system apparatus protein SsaV</fullName>
    </recommendedName>
</protein>
<accession>A0A6V7KCL4</accession>
<keyword evidence="8 9" id="KW-0472">Membrane</keyword>
<feature type="transmembrane region" description="Helical" evidence="9">
    <location>
        <begin position="301"/>
        <end position="317"/>
    </location>
</feature>
<evidence type="ECO:0008006" key="11">
    <source>
        <dbReference type="Google" id="ProtNLM"/>
    </source>
</evidence>
<feature type="transmembrane region" description="Helical" evidence="9">
    <location>
        <begin position="219"/>
        <end position="243"/>
    </location>
</feature>
<dbReference type="Gene3D" id="3.40.50.12790">
    <property type="entry name" value="FHIPEP family, domain 4"/>
    <property type="match status" value="1"/>
</dbReference>
<keyword evidence="4" id="KW-1003">Cell membrane</keyword>
<dbReference type="InterPro" id="IPR006302">
    <property type="entry name" value="T3SS_HrcV"/>
</dbReference>
<dbReference type="NCBIfam" id="TIGR01399">
    <property type="entry name" value="hrcV"/>
    <property type="match status" value="1"/>
</dbReference>
<evidence type="ECO:0000313" key="10">
    <source>
        <dbReference type="EMBL" id="CAD1562072.1"/>
    </source>
</evidence>
<feature type="transmembrane region" description="Helical" evidence="9">
    <location>
        <begin position="133"/>
        <end position="151"/>
    </location>
</feature>
<name>A0A6V7KCL4_9HYME</name>
<dbReference type="PANTHER" id="PTHR30161">
    <property type="entry name" value="FLAGELLAR EXPORT PROTEIN, MEMBRANE FLHA SUBUNIT-RELATED"/>
    <property type="match status" value="1"/>
</dbReference>
<dbReference type="InterPro" id="IPR025505">
    <property type="entry name" value="FHIPEP_CS"/>
</dbReference>
<dbReference type="InterPro" id="IPR042194">
    <property type="entry name" value="FHIPEP_1"/>
</dbReference>
<evidence type="ECO:0000256" key="3">
    <source>
        <dbReference type="ARBA" id="ARBA00022448"/>
    </source>
</evidence>
<dbReference type="AlphaFoldDB" id="A0A6V7KCL4"/>
<dbReference type="GO" id="GO:0005886">
    <property type="term" value="C:plasma membrane"/>
    <property type="evidence" value="ECO:0007669"/>
    <property type="project" value="UniProtKB-SubCell"/>
</dbReference>
<gene>
    <name evidence="10" type="ORF">BBRV_LOCUS76309</name>
</gene>
<feature type="transmembrane region" description="Helical" evidence="9">
    <location>
        <begin position="37"/>
        <end position="55"/>
    </location>
</feature>
<evidence type="ECO:0000256" key="8">
    <source>
        <dbReference type="ARBA" id="ARBA00023136"/>
    </source>
</evidence>
<dbReference type="InterPro" id="IPR042193">
    <property type="entry name" value="FHIPEP_3"/>
</dbReference>
<evidence type="ECO:0000256" key="4">
    <source>
        <dbReference type="ARBA" id="ARBA00022475"/>
    </source>
</evidence>
<dbReference type="Gene3D" id="1.10.8.540">
    <property type="entry name" value="FHIPEP family, domain 3"/>
    <property type="match status" value="1"/>
</dbReference>
<comment type="subcellular location">
    <subcellularLocation>
        <location evidence="1">Cell inner membrane</location>
        <topology evidence="1">Multi-pass membrane protein</topology>
    </subcellularLocation>
</comment>
<feature type="transmembrane region" description="Helical" evidence="9">
    <location>
        <begin position="61"/>
        <end position="80"/>
    </location>
</feature>
<keyword evidence="6 9" id="KW-0812">Transmembrane</keyword>
<keyword evidence="7 9" id="KW-1133">Transmembrane helix</keyword>
<dbReference type="PANTHER" id="PTHR30161:SF3">
    <property type="entry name" value="SECRETION SYSTEM APPARATUS PROTEIN SSAV"/>
    <property type="match status" value="1"/>
</dbReference>
<evidence type="ECO:0000256" key="6">
    <source>
        <dbReference type="ARBA" id="ARBA00022692"/>
    </source>
</evidence>
<proteinExistence type="inferred from homology"/>
<keyword evidence="3" id="KW-0813">Transport</keyword>
<evidence type="ECO:0000256" key="2">
    <source>
        <dbReference type="ARBA" id="ARBA00008835"/>
    </source>
</evidence>
<dbReference type="PRINTS" id="PR00949">
    <property type="entry name" value="TYPE3IMAPROT"/>
</dbReference>